<dbReference type="InterPro" id="IPR002925">
    <property type="entry name" value="Dienelactn_hydro"/>
</dbReference>
<dbReference type="EMBL" id="BMKK01000006">
    <property type="protein sequence ID" value="GGD66723.1"/>
    <property type="molecule type" value="Genomic_DNA"/>
</dbReference>
<comment type="caution">
    <text evidence="3">The sequence shown here is derived from an EMBL/GenBank/DDBJ whole genome shotgun (WGS) entry which is preliminary data.</text>
</comment>
<protein>
    <submittedName>
        <fullName evidence="3">Carboxymethylenebutenolidase</fullName>
    </submittedName>
</protein>
<dbReference type="PROSITE" id="PS51257">
    <property type="entry name" value="PROKAR_LIPOPROTEIN"/>
    <property type="match status" value="1"/>
</dbReference>
<dbReference type="GO" id="GO:0016787">
    <property type="term" value="F:hydrolase activity"/>
    <property type="evidence" value="ECO:0007669"/>
    <property type="project" value="InterPro"/>
</dbReference>
<organism evidence="3 4">
    <name type="scientific">Emticicia aquatilis</name>
    <dbReference type="NCBI Taxonomy" id="1537369"/>
    <lineage>
        <taxon>Bacteria</taxon>
        <taxon>Pseudomonadati</taxon>
        <taxon>Bacteroidota</taxon>
        <taxon>Cytophagia</taxon>
        <taxon>Cytophagales</taxon>
        <taxon>Leadbetterellaceae</taxon>
        <taxon>Emticicia</taxon>
    </lineage>
</organism>
<evidence type="ECO:0000313" key="3">
    <source>
        <dbReference type="EMBL" id="GGD66723.1"/>
    </source>
</evidence>
<keyword evidence="4" id="KW-1185">Reference proteome</keyword>
<feature type="chain" id="PRO_5037413032" evidence="1">
    <location>
        <begin position="20"/>
        <end position="281"/>
    </location>
</feature>
<feature type="signal peptide" evidence="1">
    <location>
        <begin position="1"/>
        <end position="19"/>
    </location>
</feature>
<name>A0A916YY18_9BACT</name>
<gene>
    <name evidence="3" type="ORF">GCM10011514_33500</name>
</gene>
<accession>A0A916YY18</accession>
<dbReference type="InterPro" id="IPR029058">
    <property type="entry name" value="AB_hydrolase_fold"/>
</dbReference>
<proteinExistence type="predicted"/>
<sequence>MKKLLFTLAFASISALSFSQSCCELVFASNDGNMGVFASDKAFIASHLAPIVYKHTSEVGGKMIEIATPDGKKANAYFVKSTKKSDKWLFVYQEWWGLNDHIKRQADVFYKDLGGNVNVLALDMYDGKLATDASEAGKYMQGVVEARLENIVQGGLQFAGKKAKVANVGWCFGGGWSLKSAIIGGKQTVGSVMYYGMPVKDVEKLKTLNTDVLGLFATEQWISKAVIEEFAANMKTAGKTLNYKIFEADHAFANPSNPKYDEAKAKEAYGMAIEYLKKKLL</sequence>
<reference evidence="3" key="2">
    <citation type="submission" date="2020-09" db="EMBL/GenBank/DDBJ databases">
        <authorList>
            <person name="Sun Q."/>
            <person name="Zhou Y."/>
        </authorList>
    </citation>
    <scope>NUCLEOTIDE SEQUENCE</scope>
    <source>
        <strain evidence="3">CGMCC 1.15958</strain>
    </source>
</reference>
<dbReference type="PANTHER" id="PTHR46623">
    <property type="entry name" value="CARBOXYMETHYLENEBUTENOLIDASE-RELATED"/>
    <property type="match status" value="1"/>
</dbReference>
<feature type="domain" description="Dienelactone hydrolase" evidence="2">
    <location>
        <begin position="76"/>
        <end position="278"/>
    </location>
</feature>
<dbReference type="Gene3D" id="3.40.50.1820">
    <property type="entry name" value="alpha/beta hydrolase"/>
    <property type="match status" value="1"/>
</dbReference>
<evidence type="ECO:0000259" key="2">
    <source>
        <dbReference type="Pfam" id="PF01738"/>
    </source>
</evidence>
<dbReference type="SUPFAM" id="SSF53474">
    <property type="entry name" value="alpha/beta-Hydrolases"/>
    <property type="match status" value="1"/>
</dbReference>
<dbReference type="PANTHER" id="PTHR46623:SF6">
    <property type="entry name" value="ALPHA_BETA-HYDROLASES SUPERFAMILY PROTEIN"/>
    <property type="match status" value="1"/>
</dbReference>
<dbReference type="AlphaFoldDB" id="A0A916YY18"/>
<dbReference type="Pfam" id="PF01738">
    <property type="entry name" value="DLH"/>
    <property type="match status" value="1"/>
</dbReference>
<dbReference type="InterPro" id="IPR051049">
    <property type="entry name" value="Dienelactone_hydrolase-like"/>
</dbReference>
<evidence type="ECO:0000256" key="1">
    <source>
        <dbReference type="SAM" id="SignalP"/>
    </source>
</evidence>
<evidence type="ECO:0000313" key="4">
    <source>
        <dbReference type="Proteomes" id="UP000609064"/>
    </source>
</evidence>
<reference evidence="3" key="1">
    <citation type="journal article" date="2014" name="Int. J. Syst. Evol. Microbiol.">
        <title>Complete genome sequence of Corynebacterium casei LMG S-19264T (=DSM 44701T), isolated from a smear-ripened cheese.</title>
        <authorList>
            <consortium name="US DOE Joint Genome Institute (JGI-PGF)"/>
            <person name="Walter F."/>
            <person name="Albersmeier A."/>
            <person name="Kalinowski J."/>
            <person name="Ruckert C."/>
        </authorList>
    </citation>
    <scope>NUCLEOTIDE SEQUENCE</scope>
    <source>
        <strain evidence="3">CGMCC 1.15958</strain>
    </source>
</reference>
<keyword evidence="1" id="KW-0732">Signal</keyword>
<dbReference type="Proteomes" id="UP000609064">
    <property type="component" value="Unassembled WGS sequence"/>
</dbReference>
<dbReference type="RefSeq" id="WP_188767532.1">
    <property type="nucleotide sequence ID" value="NZ_BMKK01000006.1"/>
</dbReference>